<evidence type="ECO:0000313" key="2">
    <source>
        <dbReference type="Proteomes" id="UP000499080"/>
    </source>
</evidence>
<keyword evidence="2" id="KW-1185">Reference proteome</keyword>
<dbReference type="AlphaFoldDB" id="A0A4Y2CJY9"/>
<sequence length="88" mass="9908">MDNNIIYFVIKSVELKVSFADGRNPSQQLLCQIADHCIEGTDELLKAPSGYMRCSLSSPFTLREELCISVTQVAQDVARYCTILFDIM</sequence>
<organism evidence="1 2">
    <name type="scientific">Araneus ventricosus</name>
    <name type="common">Orbweaver spider</name>
    <name type="synonym">Epeira ventricosa</name>
    <dbReference type="NCBI Taxonomy" id="182803"/>
    <lineage>
        <taxon>Eukaryota</taxon>
        <taxon>Metazoa</taxon>
        <taxon>Ecdysozoa</taxon>
        <taxon>Arthropoda</taxon>
        <taxon>Chelicerata</taxon>
        <taxon>Arachnida</taxon>
        <taxon>Araneae</taxon>
        <taxon>Araneomorphae</taxon>
        <taxon>Entelegynae</taxon>
        <taxon>Araneoidea</taxon>
        <taxon>Araneidae</taxon>
        <taxon>Araneus</taxon>
    </lineage>
</organism>
<name>A0A4Y2CJY9_ARAVE</name>
<accession>A0A4Y2CJY9</accession>
<evidence type="ECO:0000313" key="1">
    <source>
        <dbReference type="EMBL" id="GBM04048.1"/>
    </source>
</evidence>
<proteinExistence type="predicted"/>
<gene>
    <name evidence="1" type="ORF">AVEN_247925_1</name>
</gene>
<reference evidence="1 2" key="1">
    <citation type="journal article" date="2019" name="Sci. Rep.">
        <title>Orb-weaving spider Araneus ventricosus genome elucidates the spidroin gene catalogue.</title>
        <authorList>
            <person name="Kono N."/>
            <person name="Nakamura H."/>
            <person name="Ohtoshi R."/>
            <person name="Moran D.A.P."/>
            <person name="Shinohara A."/>
            <person name="Yoshida Y."/>
            <person name="Fujiwara M."/>
            <person name="Mori M."/>
            <person name="Tomita M."/>
            <person name="Arakawa K."/>
        </authorList>
    </citation>
    <scope>NUCLEOTIDE SEQUENCE [LARGE SCALE GENOMIC DNA]</scope>
</reference>
<dbReference type="Proteomes" id="UP000499080">
    <property type="component" value="Unassembled WGS sequence"/>
</dbReference>
<comment type="caution">
    <text evidence="1">The sequence shown here is derived from an EMBL/GenBank/DDBJ whole genome shotgun (WGS) entry which is preliminary data.</text>
</comment>
<dbReference type="EMBL" id="BGPR01000198">
    <property type="protein sequence ID" value="GBM04048.1"/>
    <property type="molecule type" value="Genomic_DNA"/>
</dbReference>
<protein>
    <submittedName>
        <fullName evidence="1">Uncharacterized protein</fullName>
    </submittedName>
</protein>